<sequence length="268" mass="30003">MTKISILGTGWLGLPLAKALIASGNIIKGSTTSENRLDILEKNNIDPYHITLTENGPNGDIHSFLNHSELLIINVPPGLRRDPTINFVAKIQHLIPYIEKSTIKNVIFVSSTSVFAEQEGFPLISNKTLPNATSNAGKQLIEAEQLLQQNKNFRTTLLRFAGLFGPNRHPAQMLSRRTNIKNPNAPVNLIHLEDCIGIIKKIIETSTWGQTLNASHPDHPIKVDYYSEVCKQMGLPFPDYNFETTSKGKTVDSKNIMKVLDYKFRFKL</sequence>
<reference evidence="1 2" key="1">
    <citation type="submission" date="2016-01" db="EMBL/GenBank/DDBJ databases">
        <title>The draft genome sequence of Aquimarina sp. RZW4-3-2.</title>
        <authorList>
            <person name="Wang Y."/>
        </authorList>
    </citation>
    <scope>NUCLEOTIDE SEQUENCE [LARGE SCALE GENOMIC DNA]</scope>
    <source>
        <strain evidence="1 2">RZW4-3-2</strain>
    </source>
</reference>
<dbReference type="RefSeq" id="WP_066320262.1">
    <property type="nucleotide sequence ID" value="NZ_LQRT01000060.1"/>
</dbReference>
<evidence type="ECO:0008006" key="3">
    <source>
        <dbReference type="Google" id="ProtNLM"/>
    </source>
</evidence>
<keyword evidence="2" id="KW-1185">Reference proteome</keyword>
<name>A0A162WNU3_9FLAO</name>
<dbReference type="Gene3D" id="3.40.50.720">
    <property type="entry name" value="NAD(P)-binding Rossmann-like Domain"/>
    <property type="match status" value="1"/>
</dbReference>
<dbReference type="PANTHER" id="PTHR48079">
    <property type="entry name" value="PROTEIN YEEZ"/>
    <property type="match status" value="1"/>
</dbReference>
<evidence type="ECO:0000313" key="2">
    <source>
        <dbReference type="Proteomes" id="UP000076715"/>
    </source>
</evidence>
<dbReference type="EMBL" id="LQRT01000060">
    <property type="protein sequence ID" value="KZS38207.1"/>
    <property type="molecule type" value="Genomic_DNA"/>
</dbReference>
<dbReference type="GO" id="GO:0005737">
    <property type="term" value="C:cytoplasm"/>
    <property type="evidence" value="ECO:0007669"/>
    <property type="project" value="TreeGrafter"/>
</dbReference>
<organism evidence="1 2">
    <name type="scientific">Aquimarina aggregata</name>
    <dbReference type="NCBI Taxonomy" id="1642818"/>
    <lineage>
        <taxon>Bacteria</taxon>
        <taxon>Pseudomonadati</taxon>
        <taxon>Bacteroidota</taxon>
        <taxon>Flavobacteriia</taxon>
        <taxon>Flavobacteriales</taxon>
        <taxon>Flavobacteriaceae</taxon>
        <taxon>Aquimarina</taxon>
    </lineage>
</organism>
<proteinExistence type="predicted"/>
<accession>A0A162WNU3</accession>
<dbReference type="AlphaFoldDB" id="A0A162WNU3"/>
<dbReference type="SUPFAM" id="SSF51735">
    <property type="entry name" value="NAD(P)-binding Rossmann-fold domains"/>
    <property type="match status" value="1"/>
</dbReference>
<dbReference type="InterPro" id="IPR036291">
    <property type="entry name" value="NAD(P)-bd_dom_sf"/>
</dbReference>
<evidence type="ECO:0000313" key="1">
    <source>
        <dbReference type="EMBL" id="KZS38207.1"/>
    </source>
</evidence>
<dbReference type="Proteomes" id="UP000076715">
    <property type="component" value="Unassembled WGS sequence"/>
</dbReference>
<dbReference type="GO" id="GO:0004029">
    <property type="term" value="F:aldehyde dehydrogenase (NAD+) activity"/>
    <property type="evidence" value="ECO:0007669"/>
    <property type="project" value="TreeGrafter"/>
</dbReference>
<dbReference type="STRING" id="1642818.AWE51_19415"/>
<gene>
    <name evidence="1" type="ORF">AWE51_19415</name>
</gene>
<dbReference type="PANTHER" id="PTHR48079:SF6">
    <property type="entry name" value="NAD(P)-BINDING DOMAIN-CONTAINING PROTEIN-RELATED"/>
    <property type="match status" value="1"/>
</dbReference>
<dbReference type="InterPro" id="IPR051783">
    <property type="entry name" value="NAD(P)-dependent_oxidoreduct"/>
</dbReference>
<protein>
    <recommendedName>
        <fullName evidence="3">NAD(P)-dependent oxidoreductase</fullName>
    </recommendedName>
</protein>
<comment type="caution">
    <text evidence="1">The sequence shown here is derived from an EMBL/GenBank/DDBJ whole genome shotgun (WGS) entry which is preliminary data.</text>
</comment>
<dbReference type="OrthoDB" id="751203at2"/>